<organism evidence="1 2">
    <name type="scientific">Solemya velum gill symbiont</name>
    <dbReference type="NCBI Taxonomy" id="2340"/>
    <lineage>
        <taxon>Bacteria</taxon>
        <taxon>Pseudomonadati</taxon>
        <taxon>Pseudomonadota</taxon>
        <taxon>Gammaproteobacteria</taxon>
        <taxon>sulfur-oxidizing symbionts</taxon>
    </lineage>
</organism>
<sequence>MKITTTVTLRTGEPGAYEFVYPGETINLSREEAETLIQRGFAADDKACSTKDESGKAHHLVEAILDAIDDLNPNDFGKDGKPAVKAIEGIIGQSISASDRDKAWDEYQALTNDE</sequence>
<protein>
    <submittedName>
        <fullName evidence="1">Uncharacterized protein</fullName>
    </submittedName>
</protein>
<gene>
    <name evidence="1" type="ORF">BOV88_10205</name>
</gene>
<dbReference type="RefSeq" id="WP_078459097.1">
    <property type="nucleotide sequence ID" value="NZ_MPNX01000016.1"/>
</dbReference>
<dbReference type="EMBL" id="MPNX01000016">
    <property type="protein sequence ID" value="OOY34383.1"/>
    <property type="molecule type" value="Genomic_DNA"/>
</dbReference>
<evidence type="ECO:0000313" key="2">
    <source>
        <dbReference type="Proteomes" id="UP000190962"/>
    </source>
</evidence>
<comment type="caution">
    <text evidence="1">The sequence shown here is derived from an EMBL/GenBank/DDBJ whole genome shotgun (WGS) entry which is preliminary data.</text>
</comment>
<name>A0A1T2CHS8_SOVGS</name>
<evidence type="ECO:0000313" key="1">
    <source>
        <dbReference type="EMBL" id="OOY34383.1"/>
    </source>
</evidence>
<proteinExistence type="predicted"/>
<dbReference type="Proteomes" id="UP000190962">
    <property type="component" value="Unassembled WGS sequence"/>
</dbReference>
<accession>A0A1T2CHS8</accession>
<reference evidence="1 2" key="1">
    <citation type="submission" date="2016-11" db="EMBL/GenBank/DDBJ databases">
        <title>Mixed transmission modes and dynamic genome evolution in an obligate animal-bacterial symbiosis.</title>
        <authorList>
            <person name="Russell S.L."/>
            <person name="Corbett-Detig R.B."/>
            <person name="Cavanaugh C.M."/>
        </authorList>
    </citation>
    <scope>NUCLEOTIDE SEQUENCE [LARGE SCALE GENOMIC DNA]</scope>
    <source>
        <strain evidence="1">MA-KB16</strain>
    </source>
</reference>
<dbReference type="AlphaFoldDB" id="A0A1T2CHS8"/>